<keyword evidence="1" id="KW-1133">Transmembrane helix</keyword>
<organism evidence="2 3">
    <name type="scientific">Nguyenibacter vanlangensis</name>
    <dbReference type="NCBI Taxonomy" id="1216886"/>
    <lineage>
        <taxon>Bacteria</taxon>
        <taxon>Pseudomonadati</taxon>
        <taxon>Pseudomonadota</taxon>
        <taxon>Alphaproteobacteria</taxon>
        <taxon>Acetobacterales</taxon>
        <taxon>Acetobacteraceae</taxon>
        <taxon>Nguyenibacter</taxon>
    </lineage>
</organism>
<evidence type="ECO:0000256" key="1">
    <source>
        <dbReference type="SAM" id="Phobius"/>
    </source>
</evidence>
<keyword evidence="1" id="KW-0812">Transmembrane</keyword>
<name>A0ABZ3D0U5_9PROT</name>
<evidence type="ECO:0000313" key="2">
    <source>
        <dbReference type="EMBL" id="XAE41248.1"/>
    </source>
</evidence>
<feature type="transmembrane region" description="Helical" evidence="1">
    <location>
        <begin position="12"/>
        <end position="31"/>
    </location>
</feature>
<sequence>MTENQTTRRKAMIRSVIVFLVAPVAASVPWINSLRDAIREFQSYGVTPGISQNTERKFYELGTRIASEKYSVNPHFLDICQKILKREWETLKQEIASAG</sequence>
<keyword evidence="1" id="KW-0472">Membrane</keyword>
<evidence type="ECO:0000313" key="3">
    <source>
        <dbReference type="Proteomes" id="UP001449795"/>
    </source>
</evidence>
<dbReference type="EMBL" id="CP152276">
    <property type="protein sequence ID" value="XAE41248.1"/>
    <property type="molecule type" value="Genomic_DNA"/>
</dbReference>
<protein>
    <submittedName>
        <fullName evidence="2">Uncharacterized protein</fullName>
    </submittedName>
</protein>
<dbReference type="RefSeq" id="WP_342627216.1">
    <property type="nucleotide sequence ID" value="NZ_CP152276.1"/>
</dbReference>
<gene>
    <name evidence="2" type="ORF">AAC691_13115</name>
</gene>
<proteinExistence type="predicted"/>
<dbReference type="Proteomes" id="UP001449795">
    <property type="component" value="Chromosome"/>
</dbReference>
<keyword evidence="3" id="KW-1185">Reference proteome</keyword>
<reference evidence="2 3" key="1">
    <citation type="submission" date="2024-04" db="EMBL/GenBank/DDBJ databases">
        <title>Complete genome sequence of Nguyenibacter vanlangesis HBCM-1154, a strain capable of nitrogen fixation, IAA production, and phosphorus solubilization isolated from sugarcane soil.</title>
        <authorList>
            <person name="MY HANH P."/>
        </authorList>
    </citation>
    <scope>NUCLEOTIDE SEQUENCE [LARGE SCALE GENOMIC DNA]</scope>
    <source>
        <strain evidence="2 3">HBCM 1154</strain>
    </source>
</reference>
<accession>A0ABZ3D0U5</accession>